<evidence type="ECO:0008006" key="3">
    <source>
        <dbReference type="Google" id="ProtNLM"/>
    </source>
</evidence>
<organism evidence="1 2">
    <name type="scientific">Thermovenabulum gondwanense</name>
    <dbReference type="NCBI Taxonomy" id="520767"/>
    <lineage>
        <taxon>Bacteria</taxon>
        <taxon>Bacillati</taxon>
        <taxon>Bacillota</taxon>
        <taxon>Clostridia</taxon>
        <taxon>Thermosediminibacterales</taxon>
        <taxon>Thermosediminibacteraceae</taxon>
        <taxon>Thermovenabulum</taxon>
    </lineage>
</organism>
<evidence type="ECO:0000313" key="1">
    <source>
        <dbReference type="EMBL" id="KYO67230.1"/>
    </source>
</evidence>
<dbReference type="SUPFAM" id="SSF53163">
    <property type="entry name" value="HybD-like"/>
    <property type="match status" value="1"/>
</dbReference>
<gene>
    <name evidence="1" type="ORF">ATZ99_05160</name>
</gene>
<dbReference type="OrthoDB" id="9815953at2"/>
<dbReference type="InterPro" id="IPR009665">
    <property type="entry name" value="YyaC"/>
</dbReference>
<dbReference type="InterPro" id="IPR023430">
    <property type="entry name" value="Pept_HybD-like_dom_sf"/>
</dbReference>
<dbReference type="AlphaFoldDB" id="A0A161PYJ1"/>
<keyword evidence="2" id="KW-1185">Reference proteome</keyword>
<comment type="caution">
    <text evidence="1">The sequence shown here is derived from an EMBL/GenBank/DDBJ whole genome shotgun (WGS) entry which is preliminary data.</text>
</comment>
<sequence>MIIPQLLRTEEIRVHIENPLASEILSRGIGRILEEEWKQQSEIVFLCIGTDRSTGDSLGPMVGNFLLEDPVIKKIPLVNVFGCLKEPVHAGNLEKVLQELNDSKEKPFIIAIDASLGRLENIGTIKLGKGPLKPGAGVKKELPPVGAFHITGTVNFGGLMEYLVLQNTRLYIVYEMAKVISDSIHKGIILYFRK</sequence>
<dbReference type="NCBIfam" id="TIGR02841">
    <property type="entry name" value="spore_YyaC"/>
    <property type="match status" value="1"/>
</dbReference>
<dbReference type="Pfam" id="PF06866">
    <property type="entry name" value="DUF1256"/>
    <property type="match status" value="1"/>
</dbReference>
<accession>A0A161PYJ1</accession>
<protein>
    <recommendedName>
        <fullName evidence="3">Spore protease YyaC</fullName>
    </recommendedName>
</protein>
<dbReference type="EMBL" id="LOHZ01000022">
    <property type="protein sequence ID" value="KYO67230.1"/>
    <property type="molecule type" value="Genomic_DNA"/>
</dbReference>
<dbReference type="Proteomes" id="UP000075737">
    <property type="component" value="Unassembled WGS sequence"/>
</dbReference>
<dbReference type="STRING" id="520767.ATZ99_05160"/>
<proteinExistence type="predicted"/>
<dbReference type="RefSeq" id="WP_068747691.1">
    <property type="nucleotide sequence ID" value="NZ_LOHZ01000022.1"/>
</dbReference>
<reference evidence="1 2" key="1">
    <citation type="submission" date="2015-12" db="EMBL/GenBank/DDBJ databases">
        <title>Draft genome of Thermovenabulum gondwanense isolated from a red thermophilic microbial mat colonisisng an outflow channel of a bore well.</title>
        <authorList>
            <person name="Patel B.K."/>
        </authorList>
    </citation>
    <scope>NUCLEOTIDE SEQUENCE [LARGE SCALE GENOMIC DNA]</scope>
    <source>
        <strain evidence="1 2">R270</strain>
    </source>
</reference>
<name>A0A161PYJ1_9FIRM</name>
<dbReference type="PATRIC" id="fig|520767.4.peg.529"/>
<evidence type="ECO:0000313" key="2">
    <source>
        <dbReference type="Proteomes" id="UP000075737"/>
    </source>
</evidence>